<dbReference type="PANTHER" id="PTHR33515">
    <property type="entry name" value="RIBOSOME-BINDING FACTOR A, CHLOROPLASTIC-RELATED"/>
    <property type="match status" value="1"/>
</dbReference>
<accession>A0A7G9T605</accession>
<proteinExistence type="inferred from homology"/>
<evidence type="ECO:0000313" key="3">
    <source>
        <dbReference type="EMBL" id="QNN75530.1"/>
    </source>
</evidence>
<comment type="subcellular location">
    <subcellularLocation>
        <location evidence="2">Cytoplasm</location>
    </subcellularLocation>
</comment>
<dbReference type="GO" id="GO:0043024">
    <property type="term" value="F:ribosomal small subunit binding"/>
    <property type="evidence" value="ECO:0007669"/>
    <property type="project" value="TreeGrafter"/>
</dbReference>
<gene>
    <name evidence="2 3" type="primary">rbfA</name>
    <name evidence="3" type="ORF">H9L19_01110</name>
</gene>
<evidence type="ECO:0000256" key="2">
    <source>
        <dbReference type="HAMAP-Rule" id="MF_00003"/>
    </source>
</evidence>
<keyword evidence="2" id="KW-0963">Cytoplasm</keyword>
<dbReference type="RefSeq" id="WP_187529362.1">
    <property type="nucleotide sequence ID" value="NZ_CP060724.1"/>
</dbReference>
<dbReference type="Proteomes" id="UP000515800">
    <property type="component" value="Chromosome"/>
</dbReference>
<evidence type="ECO:0000256" key="1">
    <source>
        <dbReference type="ARBA" id="ARBA00022517"/>
    </source>
</evidence>
<reference evidence="3 4" key="1">
    <citation type="submission" date="2020-08" db="EMBL/GenBank/DDBJ databases">
        <title>Genome sequence of Weissella diestrammenae KACC 16890T.</title>
        <authorList>
            <person name="Hyun D.-W."/>
            <person name="Bae J.-W."/>
        </authorList>
    </citation>
    <scope>NUCLEOTIDE SEQUENCE [LARGE SCALE GENOMIC DNA]</scope>
    <source>
        <strain evidence="3 4">KACC 16890</strain>
    </source>
</reference>
<name>A0A7G9T605_9LACO</name>
<comment type="similarity">
    <text evidence="2">Belongs to the RbfA family.</text>
</comment>
<dbReference type="InterPro" id="IPR000238">
    <property type="entry name" value="RbfA"/>
</dbReference>
<sequence>MAQQNFRVGRLEQEIQRSVNDILLKRIRDPRVEGVTVTGVEVTGDLQQATIFYSVLSELASVNQKAADGLDAAKGLIRKEVGARLNIYKTPELFFKKDDSVLYGNKIDDLIRQLHADDKPMHEQENQN</sequence>
<comment type="function">
    <text evidence="2">One of several proteins that assist in the late maturation steps of the functional core of the 30S ribosomal subunit. Associates with free 30S ribosomal subunits (but not with 30S subunits that are part of 70S ribosomes or polysomes). Required for efficient processing of 16S rRNA. May interact with the 5'-terminal helix region of 16S rRNA.</text>
</comment>
<dbReference type="Gene3D" id="3.30.300.20">
    <property type="match status" value="1"/>
</dbReference>
<evidence type="ECO:0000313" key="4">
    <source>
        <dbReference type="Proteomes" id="UP000515800"/>
    </source>
</evidence>
<dbReference type="InterPro" id="IPR023799">
    <property type="entry name" value="RbfA_dom_sf"/>
</dbReference>
<dbReference type="AlphaFoldDB" id="A0A7G9T605"/>
<dbReference type="InterPro" id="IPR020053">
    <property type="entry name" value="Ribosome-bd_factorA_CS"/>
</dbReference>
<dbReference type="PANTHER" id="PTHR33515:SF1">
    <property type="entry name" value="RIBOSOME-BINDING FACTOR A, CHLOROPLASTIC-RELATED"/>
    <property type="match status" value="1"/>
</dbReference>
<dbReference type="InterPro" id="IPR015946">
    <property type="entry name" value="KH_dom-like_a/b"/>
</dbReference>
<keyword evidence="4" id="KW-1185">Reference proteome</keyword>
<protein>
    <recommendedName>
        <fullName evidence="2">Ribosome-binding factor A</fullName>
    </recommendedName>
</protein>
<dbReference type="NCBIfam" id="TIGR00082">
    <property type="entry name" value="rbfA"/>
    <property type="match status" value="1"/>
</dbReference>
<dbReference type="PROSITE" id="PS01319">
    <property type="entry name" value="RBFA"/>
    <property type="match status" value="1"/>
</dbReference>
<dbReference type="EMBL" id="CP060724">
    <property type="protein sequence ID" value="QNN75530.1"/>
    <property type="molecule type" value="Genomic_DNA"/>
</dbReference>
<dbReference type="GO" id="GO:0030490">
    <property type="term" value="P:maturation of SSU-rRNA"/>
    <property type="evidence" value="ECO:0007669"/>
    <property type="project" value="UniProtKB-UniRule"/>
</dbReference>
<comment type="subunit">
    <text evidence="2">Monomer. Binds 30S ribosomal subunits, but not 50S ribosomal subunits or 70S ribosomes.</text>
</comment>
<dbReference type="HAMAP" id="MF_00003">
    <property type="entry name" value="RbfA"/>
    <property type="match status" value="1"/>
</dbReference>
<dbReference type="GO" id="GO:0005829">
    <property type="term" value="C:cytosol"/>
    <property type="evidence" value="ECO:0007669"/>
    <property type="project" value="TreeGrafter"/>
</dbReference>
<dbReference type="Pfam" id="PF02033">
    <property type="entry name" value="RBFA"/>
    <property type="match status" value="1"/>
</dbReference>
<dbReference type="SUPFAM" id="SSF89919">
    <property type="entry name" value="Ribosome-binding factor A, RbfA"/>
    <property type="match status" value="1"/>
</dbReference>
<keyword evidence="1 2" id="KW-0690">Ribosome biogenesis</keyword>
<organism evidence="3 4">
    <name type="scientific">Weissella diestrammenae</name>
    <dbReference type="NCBI Taxonomy" id="1162633"/>
    <lineage>
        <taxon>Bacteria</taxon>
        <taxon>Bacillati</taxon>
        <taxon>Bacillota</taxon>
        <taxon>Bacilli</taxon>
        <taxon>Lactobacillales</taxon>
        <taxon>Lactobacillaceae</taxon>
        <taxon>Weissella</taxon>
    </lineage>
</organism>
<dbReference type="KEGG" id="wdi:H9L19_01110"/>